<evidence type="ECO:0000313" key="10">
    <source>
        <dbReference type="Proteomes" id="UP000521943"/>
    </source>
</evidence>
<dbReference type="GO" id="GO:0000922">
    <property type="term" value="C:spindle pole"/>
    <property type="evidence" value="ECO:0007669"/>
    <property type="project" value="InterPro"/>
</dbReference>
<evidence type="ECO:0000256" key="1">
    <source>
        <dbReference type="ARBA" id="ARBA00004245"/>
    </source>
</evidence>
<reference evidence="9 10" key="1">
    <citation type="submission" date="2020-07" db="EMBL/GenBank/DDBJ databases">
        <title>Comparative genomics of pyrophilous fungi reveals a link between fire events and developmental genes.</title>
        <authorList>
            <consortium name="DOE Joint Genome Institute"/>
            <person name="Steindorff A.S."/>
            <person name="Carver A."/>
            <person name="Calhoun S."/>
            <person name="Stillman K."/>
            <person name="Liu H."/>
            <person name="Lipzen A."/>
            <person name="Pangilinan J."/>
            <person name="Labutti K."/>
            <person name="Bruns T.D."/>
            <person name="Grigoriev I.V."/>
        </authorList>
    </citation>
    <scope>NUCLEOTIDE SEQUENCE [LARGE SCALE GENOMIC DNA]</scope>
    <source>
        <strain evidence="9 10">CBS 144469</strain>
    </source>
</reference>
<dbReference type="Gene3D" id="1.20.120.1900">
    <property type="entry name" value="Gamma-tubulin complex, C-terminal domain"/>
    <property type="match status" value="1"/>
</dbReference>
<dbReference type="GO" id="GO:0005874">
    <property type="term" value="C:microtubule"/>
    <property type="evidence" value="ECO:0007669"/>
    <property type="project" value="UniProtKB-KW"/>
</dbReference>
<dbReference type="GO" id="GO:0000278">
    <property type="term" value="P:mitotic cell cycle"/>
    <property type="evidence" value="ECO:0007669"/>
    <property type="project" value="TreeGrafter"/>
</dbReference>
<evidence type="ECO:0000256" key="5">
    <source>
        <dbReference type="ARBA" id="ARBA00023212"/>
    </source>
</evidence>
<feature type="region of interest" description="Disordered" evidence="6">
    <location>
        <begin position="253"/>
        <end position="313"/>
    </location>
</feature>
<proteinExistence type="inferred from homology"/>
<dbReference type="GO" id="GO:0007020">
    <property type="term" value="P:microtubule nucleation"/>
    <property type="evidence" value="ECO:0007669"/>
    <property type="project" value="InterPro"/>
</dbReference>
<dbReference type="Pfam" id="PF04130">
    <property type="entry name" value="GCP_C_terminal"/>
    <property type="match status" value="1"/>
</dbReference>
<dbReference type="GO" id="GO:0031122">
    <property type="term" value="P:cytoplasmic microtubule organization"/>
    <property type="evidence" value="ECO:0007669"/>
    <property type="project" value="TreeGrafter"/>
</dbReference>
<evidence type="ECO:0000313" key="9">
    <source>
        <dbReference type="EMBL" id="KAF6761961.1"/>
    </source>
</evidence>
<keyword evidence="4" id="KW-0493">Microtubule</keyword>
<gene>
    <name evidence="9" type="ORF">DFP72DRAFT_877591</name>
</gene>
<keyword evidence="10" id="KW-1185">Reference proteome</keyword>
<name>A0A8H6MEB9_9AGAR</name>
<feature type="region of interest" description="Disordered" evidence="6">
    <location>
        <begin position="1"/>
        <end position="85"/>
    </location>
</feature>
<dbReference type="GO" id="GO:0051321">
    <property type="term" value="P:meiotic cell cycle"/>
    <property type="evidence" value="ECO:0007669"/>
    <property type="project" value="TreeGrafter"/>
</dbReference>
<evidence type="ECO:0000256" key="4">
    <source>
        <dbReference type="ARBA" id="ARBA00022701"/>
    </source>
</evidence>
<comment type="subcellular location">
    <subcellularLocation>
        <location evidence="1">Cytoplasm</location>
        <location evidence="1">Cytoskeleton</location>
    </subcellularLocation>
</comment>
<dbReference type="InterPro" id="IPR007259">
    <property type="entry name" value="GCP"/>
</dbReference>
<dbReference type="GO" id="GO:0051225">
    <property type="term" value="P:spindle assembly"/>
    <property type="evidence" value="ECO:0007669"/>
    <property type="project" value="TreeGrafter"/>
</dbReference>
<accession>A0A8H6MEB9</accession>
<evidence type="ECO:0000256" key="3">
    <source>
        <dbReference type="ARBA" id="ARBA00022490"/>
    </source>
</evidence>
<protein>
    <submittedName>
        <fullName evidence="9">Spc98 family-domain-containing protein</fullName>
    </submittedName>
</protein>
<evidence type="ECO:0000259" key="7">
    <source>
        <dbReference type="Pfam" id="PF04130"/>
    </source>
</evidence>
<evidence type="ECO:0000256" key="2">
    <source>
        <dbReference type="ARBA" id="ARBA00010337"/>
    </source>
</evidence>
<evidence type="ECO:0000256" key="6">
    <source>
        <dbReference type="SAM" id="MobiDB-lite"/>
    </source>
</evidence>
<dbReference type="PANTHER" id="PTHR19302">
    <property type="entry name" value="GAMMA TUBULIN COMPLEX PROTEIN"/>
    <property type="match status" value="1"/>
</dbReference>
<feature type="compositionally biased region" description="Low complexity" evidence="6">
    <location>
        <begin position="262"/>
        <end position="273"/>
    </location>
</feature>
<dbReference type="GO" id="GO:0043015">
    <property type="term" value="F:gamma-tubulin binding"/>
    <property type="evidence" value="ECO:0007669"/>
    <property type="project" value="InterPro"/>
</dbReference>
<dbReference type="GO" id="GO:0005816">
    <property type="term" value="C:spindle pole body"/>
    <property type="evidence" value="ECO:0007669"/>
    <property type="project" value="UniProtKB-ARBA"/>
</dbReference>
<feature type="compositionally biased region" description="Low complexity" evidence="6">
    <location>
        <begin position="1"/>
        <end position="14"/>
    </location>
</feature>
<feature type="domain" description="Gamma tubulin complex component C-terminal" evidence="7">
    <location>
        <begin position="792"/>
        <end position="1053"/>
    </location>
</feature>
<dbReference type="AlphaFoldDB" id="A0A8H6MEB9"/>
<dbReference type="PANTHER" id="PTHR19302:SF33">
    <property type="entry name" value="GAMMA-TUBULIN COMPLEX COMPONENT 5"/>
    <property type="match status" value="1"/>
</dbReference>
<sequence length="1159" mass="129304">MNPSTSRKSSSSSQPRERRTSTSSASSRPSSSLSSRPSSSLSAPRPLSRVSASRPSSSLTTRPPSAGSSYRPHSRFSGRPPSRAAQRTKLLPQYQALAQQVTGVDEEEDDGEAMRGMVEYLMKRLDTISASKAAVRVDMEYIDRAISGTALKARVRLQEKASKGLEHCYEKLKAHVENQENDLDSEIKISRIPDHLKFLIELSEPPSAATEAYADLYLENVRNPPPPAPTLTWADILAEEPFEGEHWEGILDPINADDDWDSTPSLSPLNSDDLALDDDDSSLDSPFNRHLELISEGSSPRQPKVPELAYPDDDPALFEDLSARQYWRKEWESDVDASRPFDLGDPSTLGPSIARVAAKAREGRYSQRIGPLEKYIDEEDMVREVLMALQGRENIALMSTIGRFSTSFSTPRLVHLTPLSQASILESFARTATTVQSLRSFTKAIFTSCFEELSSGTNHNPEPSAQGLHSALTRTSEAFADAIDQEVRDFDAWCAAREEQICLASQGATEEPLIVSLLETQNALSEQYDEAFDVVLEALRNVFIVTRTEDGTQQIQTKRSPAGQSTFLLDTIFSTLQEHTERNSLVVSRMLMRIFVRTAEPMWAMVGKWLRDGMSILSGAHGEKSADLEEEFFIESSGVGIGMMSMGLLDPDFWKEGYSLREQYVHAVTGGGFGESGMPDKRPLVPSFLKHVADPILETGKAIGLVRALGLGQFSQGFTDWTSFADVIASSLDETIEGERELEQLGGRDDRLASLFSVSVDSLSRVVYDRLSPVCEATGRSLVKIIVEDCELWRHVNAVEDVYLMRRGDAISHFIDTVFTKIDSSQSWADFHFLNTAFGDVVRSTQKVGVEEWIQLSLVRLSHRNHREADRHIHRTVKAFDGLQLEYAVPFPLTYIFRPEIIQKYSEIFALLLQIRRAKNVLERILVRGDMAGSSGFREEMKVFYAMRSRLSWFVNTLLNFLTTYVLHVQISKFHEHLGNARSLDEIVHMHDEHLDQMQTRCLLSPNAAVLHRSIISILDMCLHFSGFFVSYSGNTAATHDVSRGSITLKHRSRRLKSQQLNVIGFAPASASFRAESSDEDSDEEFDEEGPAPETSFSSMIQGEGYRVDDMFGTIEQMSKELDGLVRFVRRGVESLSGGVSEAAATFGVLAFALEDWDL</sequence>
<dbReference type="EMBL" id="JACGCI010000008">
    <property type="protein sequence ID" value="KAF6761961.1"/>
    <property type="molecule type" value="Genomic_DNA"/>
</dbReference>
<dbReference type="Pfam" id="PF17681">
    <property type="entry name" value="GCP_N_terminal"/>
    <property type="match status" value="1"/>
</dbReference>
<keyword evidence="3" id="KW-0963">Cytoplasm</keyword>
<dbReference type="InterPro" id="IPR041470">
    <property type="entry name" value="GCP_N"/>
</dbReference>
<feature type="compositionally biased region" description="Low complexity" evidence="6">
    <location>
        <begin position="21"/>
        <end position="65"/>
    </location>
</feature>
<dbReference type="InterPro" id="IPR040457">
    <property type="entry name" value="GCP_C"/>
</dbReference>
<dbReference type="OrthoDB" id="66546at2759"/>
<dbReference type="Proteomes" id="UP000521943">
    <property type="component" value="Unassembled WGS sequence"/>
</dbReference>
<dbReference type="GO" id="GO:0000930">
    <property type="term" value="C:gamma-tubulin complex"/>
    <property type="evidence" value="ECO:0007669"/>
    <property type="project" value="UniProtKB-ARBA"/>
</dbReference>
<feature type="region of interest" description="Disordered" evidence="6">
    <location>
        <begin position="1072"/>
        <end position="1099"/>
    </location>
</feature>
<dbReference type="InterPro" id="IPR042241">
    <property type="entry name" value="GCP_C_sf"/>
</dbReference>
<evidence type="ECO:0000259" key="8">
    <source>
        <dbReference type="Pfam" id="PF17681"/>
    </source>
</evidence>
<feature type="domain" description="Gamma tubulin complex component protein N-terminal" evidence="8">
    <location>
        <begin position="382"/>
        <end position="728"/>
    </location>
</feature>
<comment type="caution">
    <text evidence="9">The sequence shown here is derived from an EMBL/GenBank/DDBJ whole genome shotgun (WGS) entry which is preliminary data.</text>
</comment>
<organism evidence="9 10">
    <name type="scientific">Ephemerocybe angulata</name>
    <dbReference type="NCBI Taxonomy" id="980116"/>
    <lineage>
        <taxon>Eukaryota</taxon>
        <taxon>Fungi</taxon>
        <taxon>Dikarya</taxon>
        <taxon>Basidiomycota</taxon>
        <taxon>Agaricomycotina</taxon>
        <taxon>Agaricomycetes</taxon>
        <taxon>Agaricomycetidae</taxon>
        <taxon>Agaricales</taxon>
        <taxon>Agaricineae</taxon>
        <taxon>Psathyrellaceae</taxon>
        <taxon>Ephemerocybe</taxon>
    </lineage>
</organism>
<keyword evidence="5" id="KW-0206">Cytoskeleton</keyword>
<dbReference type="GO" id="GO:0051011">
    <property type="term" value="F:microtubule minus-end binding"/>
    <property type="evidence" value="ECO:0007669"/>
    <property type="project" value="TreeGrafter"/>
</dbReference>
<feature type="compositionally biased region" description="Acidic residues" evidence="6">
    <location>
        <begin position="1078"/>
        <end position="1091"/>
    </location>
</feature>
<comment type="similarity">
    <text evidence="2">Belongs to the TUBGCP family.</text>
</comment>